<evidence type="ECO:0000313" key="2">
    <source>
        <dbReference type="Proteomes" id="UP001152622"/>
    </source>
</evidence>
<accession>A0A9Q1FND6</accession>
<keyword evidence="2" id="KW-1185">Reference proteome</keyword>
<sequence length="144" mass="16514">MNTSGSCVYCRGESLIVFIGKLHIDLRELPANTIEPLQLFHHLGLCSCGRCLADLYSARASCCSELKVRLLKTLKRTISTNFSDFCGDEQHAKRHPQEFPKAKWRDHCHLLDVLQLYRNLVVSAHKLTLEKTTFPARRAEKSWM</sequence>
<proteinExistence type="predicted"/>
<name>A0A9Q1FND6_SYNKA</name>
<gene>
    <name evidence="1" type="ORF">SKAU_G00118850</name>
</gene>
<protein>
    <submittedName>
        <fullName evidence="1">Uncharacterized protein</fullName>
    </submittedName>
</protein>
<dbReference type="AlphaFoldDB" id="A0A9Q1FND6"/>
<comment type="caution">
    <text evidence="1">The sequence shown here is derived from an EMBL/GenBank/DDBJ whole genome shotgun (WGS) entry which is preliminary data.</text>
</comment>
<dbReference type="Proteomes" id="UP001152622">
    <property type="component" value="Chromosome 4"/>
</dbReference>
<evidence type="ECO:0000313" key="1">
    <source>
        <dbReference type="EMBL" id="KAJ8363054.1"/>
    </source>
</evidence>
<dbReference type="EMBL" id="JAINUF010000004">
    <property type="protein sequence ID" value="KAJ8363054.1"/>
    <property type="molecule type" value="Genomic_DNA"/>
</dbReference>
<reference evidence="1" key="1">
    <citation type="journal article" date="2023" name="Science">
        <title>Genome structures resolve the early diversification of teleost fishes.</title>
        <authorList>
            <person name="Parey E."/>
            <person name="Louis A."/>
            <person name="Montfort J."/>
            <person name="Bouchez O."/>
            <person name="Roques C."/>
            <person name="Iampietro C."/>
            <person name="Lluch J."/>
            <person name="Castinel A."/>
            <person name="Donnadieu C."/>
            <person name="Desvignes T."/>
            <person name="Floi Bucao C."/>
            <person name="Jouanno E."/>
            <person name="Wen M."/>
            <person name="Mejri S."/>
            <person name="Dirks R."/>
            <person name="Jansen H."/>
            <person name="Henkel C."/>
            <person name="Chen W.J."/>
            <person name="Zahm M."/>
            <person name="Cabau C."/>
            <person name="Klopp C."/>
            <person name="Thompson A.W."/>
            <person name="Robinson-Rechavi M."/>
            <person name="Braasch I."/>
            <person name="Lecointre G."/>
            <person name="Bobe J."/>
            <person name="Postlethwait J.H."/>
            <person name="Berthelot C."/>
            <person name="Roest Crollius H."/>
            <person name="Guiguen Y."/>
        </authorList>
    </citation>
    <scope>NUCLEOTIDE SEQUENCE</scope>
    <source>
        <strain evidence="1">WJC10195</strain>
    </source>
</reference>
<organism evidence="1 2">
    <name type="scientific">Synaphobranchus kaupii</name>
    <name type="common">Kaup's arrowtooth eel</name>
    <dbReference type="NCBI Taxonomy" id="118154"/>
    <lineage>
        <taxon>Eukaryota</taxon>
        <taxon>Metazoa</taxon>
        <taxon>Chordata</taxon>
        <taxon>Craniata</taxon>
        <taxon>Vertebrata</taxon>
        <taxon>Euteleostomi</taxon>
        <taxon>Actinopterygii</taxon>
        <taxon>Neopterygii</taxon>
        <taxon>Teleostei</taxon>
        <taxon>Anguilliformes</taxon>
        <taxon>Synaphobranchidae</taxon>
        <taxon>Synaphobranchus</taxon>
    </lineage>
</organism>